<feature type="domain" description="Tetratricopeptide repeat protein 7 N-terminal" evidence="5">
    <location>
        <begin position="6"/>
        <end position="404"/>
    </location>
</feature>
<dbReference type="EMBL" id="JARKIK010000096">
    <property type="protein sequence ID" value="KAK8722290.1"/>
    <property type="molecule type" value="Genomic_DNA"/>
</dbReference>
<sequence length="859" mass="96754">MSGKTTRANRLETDIERSREESNWKRVIELAEHLKARNQPGLETLANFLIGEGKLESYLEENPPTESNIPKAKNGLAEARRYLLMCIGEPAKKLEVSLDALLLLSKLEYAMGDYEGALGRLATAGLDQLTEKALPTRSLRIVAESYAIKGLCSAPQPRNSLSSEKVPLTNNSKYQRAEKAEKMIKCFELAGDLTLLYLQEQDKLSSTPSTHSLQSLPASNTTGSTSPLPHGIENKKIGVILETALQRAPILHMKAGQLDKAISRYRSMLSAVESTSTQHLRLTLARQLAEVLLRGCSEHAYKVPSQGMRAIEEKSRSSSSLKSGENPWKPQHYSGTNLFIPKNINEEIILLLLISEAMAVREAVLSQSPEFKNARVHAYDNATAVYDLLCIALARRKQFKILIEVFERAMKFSHEESHVWQQFGLALACGRKDTRALLVLQEVHRLLPAEPHYCLLAARICFQQLGKIEKGLEWVEKALKSSEERNSVLAARCHLYYGLGLTLNAYQTQRQTNYHSIRTKALESFIRAQQLDSSDHLVEFYLALHYAQCYHLNEATQHVKLALYLRSAHPHSLHLLILLLSAEKDYEEALELVEAALAEYPENLHLLYVRASLEEAVYGGEIALLTARHMLTLWQKLYKEQLISDISDAHSQQHANHDTYSIFNMSDKDTASVHAESVAASRVEQALSEVASSLSSYQPKPGPHQAWLLQIQIWLLTAQLYIKTDQLTEAANCLQEASSIFPMSHHIMFMKGLLHEKKHEFHEAQTCYQNALAINPYHLKSLRHLGVVYHYLGRERLAEKTLMDAIRIDPHDHHSWETLGEVLVSLGQLEASSKCLQTAIDIESKSPILPFSSIPFCYE</sequence>
<feature type="repeat" description="TPR" evidence="3">
    <location>
        <begin position="745"/>
        <end position="778"/>
    </location>
</feature>
<dbReference type="SMART" id="SM00028">
    <property type="entry name" value="TPR"/>
    <property type="match status" value="5"/>
</dbReference>
<evidence type="ECO:0000313" key="7">
    <source>
        <dbReference type="Proteomes" id="UP001445076"/>
    </source>
</evidence>
<evidence type="ECO:0000256" key="2">
    <source>
        <dbReference type="ARBA" id="ARBA00038251"/>
    </source>
</evidence>
<dbReference type="Proteomes" id="UP001445076">
    <property type="component" value="Unassembled WGS sequence"/>
</dbReference>
<evidence type="ECO:0000256" key="1">
    <source>
        <dbReference type="ARBA" id="ARBA00002550"/>
    </source>
</evidence>
<evidence type="ECO:0000256" key="4">
    <source>
        <dbReference type="SAM" id="MobiDB-lite"/>
    </source>
</evidence>
<organism evidence="6 7">
    <name type="scientific">Cherax quadricarinatus</name>
    <name type="common">Australian red claw crayfish</name>
    <dbReference type="NCBI Taxonomy" id="27406"/>
    <lineage>
        <taxon>Eukaryota</taxon>
        <taxon>Metazoa</taxon>
        <taxon>Ecdysozoa</taxon>
        <taxon>Arthropoda</taxon>
        <taxon>Crustacea</taxon>
        <taxon>Multicrustacea</taxon>
        <taxon>Malacostraca</taxon>
        <taxon>Eumalacostraca</taxon>
        <taxon>Eucarida</taxon>
        <taxon>Decapoda</taxon>
        <taxon>Pleocyemata</taxon>
        <taxon>Astacidea</taxon>
        <taxon>Parastacoidea</taxon>
        <taxon>Parastacidae</taxon>
        <taxon>Cherax</taxon>
    </lineage>
</organism>
<evidence type="ECO:0000259" key="5">
    <source>
        <dbReference type="Pfam" id="PF19440"/>
    </source>
</evidence>
<feature type="region of interest" description="Disordered" evidence="4">
    <location>
        <begin position="207"/>
        <end position="230"/>
    </location>
</feature>
<proteinExistence type="inferred from homology"/>
<dbReference type="InterPro" id="IPR051722">
    <property type="entry name" value="Endocytosis_PI4K-reg_protein"/>
</dbReference>
<dbReference type="PROSITE" id="PS50005">
    <property type="entry name" value="TPR"/>
    <property type="match status" value="2"/>
</dbReference>
<dbReference type="Pfam" id="PF19440">
    <property type="entry name" value="TTC7_N"/>
    <property type="match status" value="1"/>
</dbReference>
<dbReference type="GO" id="GO:0072659">
    <property type="term" value="P:protein localization to plasma membrane"/>
    <property type="evidence" value="ECO:0007669"/>
    <property type="project" value="TreeGrafter"/>
</dbReference>
<feature type="compositionally biased region" description="Polar residues" evidence="4">
    <location>
        <begin position="207"/>
        <end position="227"/>
    </location>
</feature>
<dbReference type="PANTHER" id="PTHR23083">
    <property type="entry name" value="TETRATRICOPEPTIDE REPEAT PROTEIN, TPR"/>
    <property type="match status" value="1"/>
</dbReference>
<dbReference type="Pfam" id="PF13181">
    <property type="entry name" value="TPR_8"/>
    <property type="match status" value="3"/>
</dbReference>
<dbReference type="PANTHER" id="PTHR23083:SF464">
    <property type="entry name" value="TETRATRICOPEPTIDE REPEAT DOMAIN 7, ISOFORM A"/>
    <property type="match status" value="1"/>
</dbReference>
<dbReference type="InterPro" id="IPR045819">
    <property type="entry name" value="TTC7_N"/>
</dbReference>
<dbReference type="SUPFAM" id="SSF48452">
    <property type="entry name" value="TPR-like"/>
    <property type="match status" value="2"/>
</dbReference>
<dbReference type="AlphaFoldDB" id="A0AAW0VZS7"/>
<comment type="similarity">
    <text evidence="2">Belongs to the YPP1 family.</text>
</comment>
<name>A0AAW0VZS7_CHEQU</name>
<dbReference type="GO" id="GO:0046854">
    <property type="term" value="P:phosphatidylinositol phosphate biosynthetic process"/>
    <property type="evidence" value="ECO:0007669"/>
    <property type="project" value="TreeGrafter"/>
</dbReference>
<feature type="region of interest" description="Disordered" evidence="4">
    <location>
        <begin position="307"/>
        <end position="328"/>
    </location>
</feature>
<comment type="function">
    <text evidence="1">Involved in endocytosis.</text>
</comment>
<keyword evidence="3" id="KW-0802">TPR repeat</keyword>
<protein>
    <recommendedName>
        <fullName evidence="5">Tetratricopeptide repeat protein 7 N-terminal domain-containing protein</fullName>
    </recommendedName>
</protein>
<dbReference type="FunFam" id="1.25.40.10:FF:000421">
    <property type="entry name" value="Tetratricopeptide repeat domain 7B"/>
    <property type="match status" value="1"/>
</dbReference>
<dbReference type="Gene3D" id="1.25.40.10">
    <property type="entry name" value="Tetratricopeptide repeat domain"/>
    <property type="match status" value="3"/>
</dbReference>
<keyword evidence="7" id="KW-1185">Reference proteome</keyword>
<feature type="repeat" description="TPR" evidence="3">
    <location>
        <begin position="779"/>
        <end position="812"/>
    </location>
</feature>
<gene>
    <name evidence="6" type="ORF">OTU49_012355</name>
</gene>
<dbReference type="InterPro" id="IPR019734">
    <property type="entry name" value="TPR_rpt"/>
</dbReference>
<dbReference type="GO" id="GO:0005886">
    <property type="term" value="C:plasma membrane"/>
    <property type="evidence" value="ECO:0007669"/>
    <property type="project" value="TreeGrafter"/>
</dbReference>
<dbReference type="InterPro" id="IPR011990">
    <property type="entry name" value="TPR-like_helical_dom_sf"/>
</dbReference>
<evidence type="ECO:0000256" key="3">
    <source>
        <dbReference type="PROSITE-ProRule" id="PRU00339"/>
    </source>
</evidence>
<reference evidence="6 7" key="1">
    <citation type="journal article" date="2024" name="BMC Genomics">
        <title>Genome assembly of redclaw crayfish (Cherax quadricarinatus) provides insights into its immune adaptation and hypoxia tolerance.</title>
        <authorList>
            <person name="Liu Z."/>
            <person name="Zheng J."/>
            <person name="Li H."/>
            <person name="Fang K."/>
            <person name="Wang S."/>
            <person name="He J."/>
            <person name="Zhou D."/>
            <person name="Weng S."/>
            <person name="Chi M."/>
            <person name="Gu Z."/>
            <person name="He J."/>
            <person name="Li F."/>
            <person name="Wang M."/>
        </authorList>
    </citation>
    <scope>NUCLEOTIDE SEQUENCE [LARGE SCALE GENOMIC DNA]</scope>
    <source>
        <strain evidence="6">ZL_2023a</strain>
    </source>
</reference>
<accession>A0AAW0VZS7</accession>
<comment type="caution">
    <text evidence="6">The sequence shown here is derived from an EMBL/GenBank/DDBJ whole genome shotgun (WGS) entry which is preliminary data.</text>
</comment>
<evidence type="ECO:0000313" key="6">
    <source>
        <dbReference type="EMBL" id="KAK8722290.1"/>
    </source>
</evidence>